<dbReference type="InterPro" id="IPR013022">
    <property type="entry name" value="Xyl_isomerase-like_TIM-brl"/>
</dbReference>
<feature type="domain" description="Xylose isomerase-like TIM barrel" evidence="1">
    <location>
        <begin position="31"/>
        <end position="241"/>
    </location>
</feature>
<accession>A0A554N9E8</accession>
<dbReference type="PANTHER" id="PTHR12110">
    <property type="entry name" value="HYDROXYPYRUVATE ISOMERASE"/>
    <property type="match status" value="1"/>
</dbReference>
<keyword evidence="3" id="KW-1185">Reference proteome</keyword>
<organism evidence="2 3">
    <name type="scientific">Haloglomus irregulare</name>
    <dbReference type="NCBI Taxonomy" id="2234134"/>
    <lineage>
        <taxon>Archaea</taxon>
        <taxon>Methanobacteriati</taxon>
        <taxon>Methanobacteriota</taxon>
        <taxon>Stenosarchaea group</taxon>
        <taxon>Halobacteria</taxon>
        <taxon>Halobacteriales</taxon>
        <taxon>Natronomonadaceae</taxon>
        <taxon>Haloglomus</taxon>
    </lineage>
</organism>
<dbReference type="Proteomes" id="UP000319894">
    <property type="component" value="Unassembled WGS sequence"/>
</dbReference>
<dbReference type="Gene3D" id="3.20.20.150">
    <property type="entry name" value="Divalent-metal-dependent TIM barrel enzymes"/>
    <property type="match status" value="1"/>
</dbReference>
<proteinExistence type="predicted"/>
<dbReference type="InterPro" id="IPR050312">
    <property type="entry name" value="IolE/XylAMocC-like"/>
</dbReference>
<dbReference type="GO" id="GO:0016853">
    <property type="term" value="F:isomerase activity"/>
    <property type="evidence" value="ECO:0007669"/>
    <property type="project" value="UniProtKB-KW"/>
</dbReference>
<dbReference type="SUPFAM" id="SSF51658">
    <property type="entry name" value="Xylose isomerase-like"/>
    <property type="match status" value="1"/>
</dbReference>
<evidence type="ECO:0000313" key="3">
    <source>
        <dbReference type="Proteomes" id="UP000319894"/>
    </source>
</evidence>
<keyword evidence="2" id="KW-0413">Isomerase</keyword>
<reference evidence="2 3" key="1">
    <citation type="submission" date="2018-06" db="EMBL/GenBank/DDBJ databases">
        <title>Natronomonas sp. F16-60 a new haloarchaeon isolated from a solar saltern of Isla Cristina, Huelva, Spain.</title>
        <authorList>
            <person name="Duran-Viseras A."/>
            <person name="Sanchez-Porro C."/>
            <person name="Ventosa A."/>
        </authorList>
    </citation>
    <scope>NUCLEOTIDE SEQUENCE [LARGE SCALE GENOMIC DNA]</scope>
    <source>
        <strain evidence="2 3">F16-60</strain>
    </source>
</reference>
<evidence type="ECO:0000313" key="2">
    <source>
        <dbReference type="EMBL" id="TSD14001.1"/>
    </source>
</evidence>
<dbReference type="EMBL" id="QMDX01000005">
    <property type="protein sequence ID" value="TSD14001.1"/>
    <property type="molecule type" value="Genomic_DNA"/>
</dbReference>
<dbReference type="InterPro" id="IPR036237">
    <property type="entry name" value="Xyl_isomerase-like_sf"/>
</dbReference>
<dbReference type="Pfam" id="PF01261">
    <property type="entry name" value="AP_endonuc_2"/>
    <property type="match status" value="1"/>
</dbReference>
<dbReference type="InParanoid" id="A0A554N9E8"/>
<evidence type="ECO:0000259" key="1">
    <source>
        <dbReference type="Pfam" id="PF01261"/>
    </source>
</evidence>
<name>A0A554N9E8_9EURY</name>
<protein>
    <submittedName>
        <fullName evidence="2">Sugar phosphate isomerase/epimerase</fullName>
    </submittedName>
</protein>
<sequence length="248" mass="26200">MRIGASVGPFHDRIDSLPDAFAFAELGVGEGERPIDDIDPERLRSRLAAAGLDLTVHLPYRQPLATPVPELDDATASYLTRALDTAAAAGAEVAVAHPRTRGVDPTSSAAVDRLAALAAAGRERGITVCFETVGYAGGLDLERVGEVVVAADAAVCLDLGYAYLESDAAGVESFLGSYGDAVRHLHLHGVRRRGDTHIPLGSGDLPLERLADALDAVHADATATIEVFTDDEGYLDESRRRFQQAMAD</sequence>
<comment type="caution">
    <text evidence="2">The sequence shown here is derived from an EMBL/GenBank/DDBJ whole genome shotgun (WGS) entry which is preliminary data.</text>
</comment>
<dbReference type="OrthoDB" id="372143at2157"/>
<gene>
    <name evidence="2" type="ORF">DP107_10185</name>
</gene>
<dbReference type="RefSeq" id="WP_144262052.1">
    <property type="nucleotide sequence ID" value="NZ_QMDX01000005.1"/>
</dbReference>
<dbReference type="AlphaFoldDB" id="A0A554N9E8"/>
<dbReference type="PANTHER" id="PTHR12110:SF21">
    <property type="entry name" value="XYLOSE ISOMERASE-LIKE TIM BARREL DOMAIN-CONTAINING PROTEIN"/>
    <property type="match status" value="1"/>
</dbReference>